<gene>
    <name evidence="2" type="ORF">A3F27_02980</name>
</gene>
<accession>A0A1F6EA66</accession>
<evidence type="ECO:0000313" key="2">
    <source>
        <dbReference type="EMBL" id="OGG70575.1"/>
    </source>
</evidence>
<organism evidence="2 3">
    <name type="scientific">Candidatus Kaiserbacteria bacterium RIFCSPHIGHO2_12_FULL_53_13</name>
    <dbReference type="NCBI Taxonomy" id="1798502"/>
    <lineage>
        <taxon>Bacteria</taxon>
        <taxon>Candidatus Kaiseribacteriota</taxon>
    </lineage>
</organism>
<comment type="caution">
    <text evidence="2">The sequence shown here is derived from an EMBL/GenBank/DDBJ whole genome shotgun (WGS) entry which is preliminary data.</text>
</comment>
<evidence type="ECO:0000313" key="3">
    <source>
        <dbReference type="Proteomes" id="UP000176689"/>
    </source>
</evidence>
<reference evidence="2 3" key="1">
    <citation type="journal article" date="2016" name="Nat. Commun.">
        <title>Thousands of microbial genomes shed light on interconnected biogeochemical processes in an aquifer system.</title>
        <authorList>
            <person name="Anantharaman K."/>
            <person name="Brown C.T."/>
            <person name="Hug L.A."/>
            <person name="Sharon I."/>
            <person name="Castelle C.J."/>
            <person name="Probst A.J."/>
            <person name="Thomas B.C."/>
            <person name="Singh A."/>
            <person name="Wilkins M.J."/>
            <person name="Karaoz U."/>
            <person name="Brodie E.L."/>
            <person name="Williams K.H."/>
            <person name="Hubbard S.S."/>
            <person name="Banfield J.F."/>
        </authorList>
    </citation>
    <scope>NUCLEOTIDE SEQUENCE [LARGE SCALE GENOMIC DNA]</scope>
</reference>
<protein>
    <submittedName>
        <fullName evidence="2">Uncharacterized protein</fullName>
    </submittedName>
</protein>
<keyword evidence="1" id="KW-0472">Membrane</keyword>
<dbReference type="Proteomes" id="UP000176689">
    <property type="component" value="Unassembled WGS sequence"/>
</dbReference>
<name>A0A1F6EA66_9BACT</name>
<dbReference type="AlphaFoldDB" id="A0A1F6EA66"/>
<keyword evidence="1" id="KW-1133">Transmembrane helix</keyword>
<feature type="transmembrane region" description="Helical" evidence="1">
    <location>
        <begin position="20"/>
        <end position="40"/>
    </location>
</feature>
<proteinExistence type="predicted"/>
<dbReference type="EMBL" id="MFLP01000022">
    <property type="protein sequence ID" value="OGG70575.1"/>
    <property type="molecule type" value="Genomic_DNA"/>
</dbReference>
<sequence length="62" mass="6847">MRKAIDNLKERPGHERRAVAVGIAIAVVAVLFLGWSILFFKKIQGGSTQIKPSDVSQQARDQ</sequence>
<evidence type="ECO:0000256" key="1">
    <source>
        <dbReference type="SAM" id="Phobius"/>
    </source>
</evidence>
<keyword evidence="1" id="KW-0812">Transmembrane</keyword>